<evidence type="ECO:0000256" key="5">
    <source>
        <dbReference type="SAM" id="Phobius"/>
    </source>
</evidence>
<proteinExistence type="predicted"/>
<gene>
    <name evidence="7" type="ORF">IRJ41_002011</name>
</gene>
<reference evidence="7" key="1">
    <citation type="submission" date="2021-02" db="EMBL/GenBank/DDBJ databases">
        <title>Comparative genomics reveals that relaxation of natural selection precedes convergent phenotypic evolution of cavefish.</title>
        <authorList>
            <person name="Peng Z."/>
        </authorList>
    </citation>
    <scope>NUCLEOTIDE SEQUENCE</scope>
    <source>
        <tissue evidence="7">Muscle</tissue>
    </source>
</reference>
<dbReference type="GO" id="GO:0005911">
    <property type="term" value="C:cell-cell junction"/>
    <property type="evidence" value="ECO:0007669"/>
    <property type="project" value="TreeGrafter"/>
</dbReference>
<dbReference type="PROSITE" id="PS50835">
    <property type="entry name" value="IG_LIKE"/>
    <property type="match status" value="1"/>
</dbReference>
<keyword evidence="3 5" id="KW-0472">Membrane</keyword>
<dbReference type="Gene3D" id="2.60.40.10">
    <property type="entry name" value="Immunoglobulins"/>
    <property type="match status" value="1"/>
</dbReference>
<name>A0A9W7X3C9_TRIRA</name>
<keyword evidence="4" id="KW-0325">Glycoprotein</keyword>
<feature type="domain" description="Ig-like" evidence="6">
    <location>
        <begin position="177"/>
        <end position="259"/>
    </location>
</feature>
<evidence type="ECO:0000313" key="8">
    <source>
        <dbReference type="Proteomes" id="UP001059041"/>
    </source>
</evidence>
<sequence length="318" mass="36169">MIVIYKIVIVKSRGKDLSVTSQKRISILLHWKYIISLLCEVRVIFIFHTCAQLDNKVSNCPHLYFFVVWLGDEHTTGYVGKSVVLKSGADQSWILTRVQWSIYHNTTYIASLQNGETLTERFWIHKGRLKLNNKTGDLTIKNLSMDDTMTYTVNMVTSNNRKESKIHLKVQERLKKPNIHQVFNSFKDGHCHIFLRCDLSDENVQLSWTLWDGLNGSYISANTNLTESFLWTSFSVKYATFRCTASTGQQSETQQIKVGCKEETKLAKACSSCSCALMVFLGIICTAVVFGLLYVCKGKLKATCANGPLHVYQSLFKC</sequence>
<dbReference type="SMART" id="SM00409">
    <property type="entry name" value="IG"/>
    <property type="match status" value="1"/>
</dbReference>
<dbReference type="PANTHER" id="PTHR12080:SF59">
    <property type="entry name" value="HEPATIC AND GLIAL CELL ADHESION MOLECULE"/>
    <property type="match status" value="1"/>
</dbReference>
<evidence type="ECO:0000256" key="4">
    <source>
        <dbReference type="ARBA" id="ARBA00023180"/>
    </source>
</evidence>
<evidence type="ECO:0000313" key="7">
    <source>
        <dbReference type="EMBL" id="KAI7813810.1"/>
    </source>
</evidence>
<feature type="transmembrane region" description="Helical" evidence="5">
    <location>
        <begin position="276"/>
        <end position="296"/>
    </location>
</feature>
<dbReference type="InterPro" id="IPR003599">
    <property type="entry name" value="Ig_sub"/>
</dbReference>
<accession>A0A9W7X3C9</accession>
<dbReference type="InterPro" id="IPR007110">
    <property type="entry name" value="Ig-like_dom"/>
</dbReference>
<dbReference type="InterPro" id="IPR015631">
    <property type="entry name" value="CD2/SLAM_rcpt"/>
</dbReference>
<comment type="caution">
    <text evidence="7">The sequence shown here is derived from an EMBL/GenBank/DDBJ whole genome shotgun (WGS) entry which is preliminary data.</text>
</comment>
<evidence type="ECO:0000256" key="2">
    <source>
        <dbReference type="ARBA" id="ARBA00022729"/>
    </source>
</evidence>
<keyword evidence="5" id="KW-0812">Transmembrane</keyword>
<dbReference type="InterPro" id="IPR013783">
    <property type="entry name" value="Ig-like_fold"/>
</dbReference>
<keyword evidence="8" id="KW-1185">Reference proteome</keyword>
<evidence type="ECO:0000256" key="1">
    <source>
        <dbReference type="ARBA" id="ARBA00004370"/>
    </source>
</evidence>
<keyword evidence="2" id="KW-0732">Signal</keyword>
<dbReference type="InterPro" id="IPR036179">
    <property type="entry name" value="Ig-like_dom_sf"/>
</dbReference>
<dbReference type="PANTHER" id="PTHR12080">
    <property type="entry name" value="SIGNALING LYMPHOCYTIC ACTIVATION MOLECULE"/>
    <property type="match status" value="1"/>
</dbReference>
<evidence type="ECO:0000259" key="6">
    <source>
        <dbReference type="PROSITE" id="PS50835"/>
    </source>
</evidence>
<evidence type="ECO:0000256" key="3">
    <source>
        <dbReference type="ARBA" id="ARBA00023136"/>
    </source>
</evidence>
<comment type="subcellular location">
    <subcellularLocation>
        <location evidence="1">Membrane</location>
    </subcellularLocation>
</comment>
<dbReference type="AlphaFoldDB" id="A0A9W7X3C9"/>
<dbReference type="SUPFAM" id="SSF48726">
    <property type="entry name" value="Immunoglobulin"/>
    <property type="match status" value="1"/>
</dbReference>
<organism evidence="7 8">
    <name type="scientific">Triplophysa rosa</name>
    <name type="common">Cave loach</name>
    <dbReference type="NCBI Taxonomy" id="992332"/>
    <lineage>
        <taxon>Eukaryota</taxon>
        <taxon>Metazoa</taxon>
        <taxon>Chordata</taxon>
        <taxon>Craniata</taxon>
        <taxon>Vertebrata</taxon>
        <taxon>Euteleostomi</taxon>
        <taxon>Actinopterygii</taxon>
        <taxon>Neopterygii</taxon>
        <taxon>Teleostei</taxon>
        <taxon>Ostariophysi</taxon>
        <taxon>Cypriniformes</taxon>
        <taxon>Nemacheilidae</taxon>
        <taxon>Triplophysa</taxon>
    </lineage>
</organism>
<dbReference type="GO" id="GO:0016020">
    <property type="term" value="C:membrane"/>
    <property type="evidence" value="ECO:0007669"/>
    <property type="project" value="UniProtKB-SubCell"/>
</dbReference>
<keyword evidence="5" id="KW-1133">Transmembrane helix</keyword>
<protein>
    <submittedName>
        <fullName evidence="7">SLAM family member 5-like</fullName>
    </submittedName>
</protein>
<dbReference type="EMBL" id="JAFHDT010000001">
    <property type="protein sequence ID" value="KAI7813810.1"/>
    <property type="molecule type" value="Genomic_DNA"/>
</dbReference>
<dbReference type="Proteomes" id="UP001059041">
    <property type="component" value="Linkage Group LG1"/>
</dbReference>